<feature type="transmembrane region" description="Helical" evidence="1">
    <location>
        <begin position="6"/>
        <end position="25"/>
    </location>
</feature>
<keyword evidence="1" id="KW-1133">Transmembrane helix</keyword>
<dbReference type="AlphaFoldDB" id="A0A1H3K208"/>
<dbReference type="OrthoDB" id="3637191at2"/>
<organism evidence="2 3">
    <name type="scientific">Amycolatopsis xylanica</name>
    <dbReference type="NCBI Taxonomy" id="589385"/>
    <lineage>
        <taxon>Bacteria</taxon>
        <taxon>Bacillati</taxon>
        <taxon>Actinomycetota</taxon>
        <taxon>Actinomycetes</taxon>
        <taxon>Pseudonocardiales</taxon>
        <taxon>Pseudonocardiaceae</taxon>
        <taxon>Amycolatopsis</taxon>
    </lineage>
</organism>
<dbReference type="RefSeq" id="WP_091292965.1">
    <property type="nucleotide sequence ID" value="NZ_FNON01000005.1"/>
</dbReference>
<accession>A0A1H3K208</accession>
<keyword evidence="3" id="KW-1185">Reference proteome</keyword>
<dbReference type="NCBIfam" id="NF037944">
    <property type="entry name" value="holin_2"/>
    <property type="match status" value="1"/>
</dbReference>
<dbReference type="STRING" id="589385.SAMN05421504_105627"/>
<dbReference type="Proteomes" id="UP000199515">
    <property type="component" value="Unassembled WGS sequence"/>
</dbReference>
<evidence type="ECO:0000313" key="2">
    <source>
        <dbReference type="EMBL" id="SDY46227.1"/>
    </source>
</evidence>
<gene>
    <name evidence="2" type="ORF">SAMN05421504_105627</name>
</gene>
<evidence type="ECO:0000256" key="1">
    <source>
        <dbReference type="SAM" id="Phobius"/>
    </source>
</evidence>
<keyword evidence="1" id="KW-0812">Transmembrane</keyword>
<dbReference type="EMBL" id="FNON01000005">
    <property type="protein sequence ID" value="SDY46227.1"/>
    <property type="molecule type" value="Genomic_DNA"/>
</dbReference>
<evidence type="ECO:0000313" key="3">
    <source>
        <dbReference type="Proteomes" id="UP000199515"/>
    </source>
</evidence>
<keyword evidence="1" id="KW-0472">Membrane</keyword>
<proteinExistence type="predicted"/>
<protein>
    <submittedName>
        <fullName evidence="2">Uncharacterized protein</fullName>
    </submittedName>
</protein>
<reference evidence="2 3" key="1">
    <citation type="submission" date="2016-10" db="EMBL/GenBank/DDBJ databases">
        <authorList>
            <person name="de Groot N.N."/>
        </authorList>
    </citation>
    <scope>NUCLEOTIDE SEQUENCE [LARGE SCALE GENOMIC DNA]</scope>
    <source>
        <strain evidence="2 3">CPCC 202699</strain>
    </source>
</reference>
<sequence>MSYVPSFALLAAGLLVFGIILVRTLRTLRRFSRTASMVTAHTQDRAGMIRARSAALRVAIEDRRRKPENK</sequence>
<name>A0A1H3K208_9PSEU</name>